<dbReference type="InterPro" id="IPR003602">
    <property type="entry name" value="Topo_IA_DNA-bd_dom"/>
</dbReference>
<dbReference type="Gene3D" id="2.70.20.10">
    <property type="entry name" value="Topoisomerase I, domain 3"/>
    <property type="match status" value="1"/>
</dbReference>
<dbReference type="CDD" id="cd03362">
    <property type="entry name" value="TOPRIM_TopoIA_TopoIII"/>
    <property type="match status" value="1"/>
</dbReference>
<gene>
    <name evidence="13" type="primary">topB_2</name>
    <name evidence="14" type="synonym">topB_1</name>
    <name evidence="15" type="ORF">SN811_04950</name>
    <name evidence="14" type="ORF">SY111_00740</name>
    <name evidence="13" type="ORF">SY212_12430</name>
</gene>
<dbReference type="EC" id="5.6.2.1" evidence="3"/>
<dbReference type="Proteomes" id="UP000494178">
    <property type="component" value="Unassembled WGS sequence"/>
</dbReference>
<dbReference type="PROSITE" id="PS50880">
    <property type="entry name" value="TOPRIM"/>
    <property type="match status" value="1"/>
</dbReference>
<dbReference type="InterPro" id="IPR000380">
    <property type="entry name" value="Topo_IA"/>
</dbReference>
<reference evidence="13" key="3">
    <citation type="submission" date="2019-10" db="EMBL/GenBank/DDBJ databases">
        <title>Lactobacillus agilis SY212 Whole Genome Sequencing Project.</title>
        <authorList>
            <person name="Suzuki S."/>
            <person name="Endo A."/>
            <person name="Maeno S."/>
            <person name="Shiwa Y."/>
            <person name="Matsutani M."/>
            <person name="Kajikawa A."/>
        </authorList>
    </citation>
    <scope>NUCLEOTIDE SEQUENCE</scope>
    <source>
        <strain evidence="13">SY212</strain>
    </source>
</reference>
<keyword evidence="5" id="KW-0238">DNA-binding</keyword>
<evidence type="ECO:0000313" key="14">
    <source>
        <dbReference type="EMBL" id="GET07450.1"/>
    </source>
</evidence>
<dbReference type="Proteomes" id="UP000494265">
    <property type="component" value="Unassembled WGS sequence"/>
</dbReference>
<dbReference type="Gene3D" id="1.10.460.10">
    <property type="entry name" value="Topoisomerase I, domain 2"/>
    <property type="match status" value="1"/>
</dbReference>
<dbReference type="Pfam" id="PF01131">
    <property type="entry name" value="Topoisom_bac"/>
    <property type="match status" value="1"/>
</dbReference>
<keyword evidence="6 13" id="KW-0413">Isomerase</keyword>
<comment type="caution">
    <text evidence="13">The sequence shown here is derived from an EMBL/GenBank/DDBJ whole genome shotgun (WGS) entry which is preliminary data.</text>
</comment>
<evidence type="ECO:0000259" key="12">
    <source>
        <dbReference type="PROSITE" id="PS52039"/>
    </source>
</evidence>
<comment type="similarity">
    <text evidence="2">Belongs to the type IA topoisomerase family.</text>
</comment>
<dbReference type="SMART" id="SM00436">
    <property type="entry name" value="TOP1Bc"/>
    <property type="match status" value="1"/>
</dbReference>
<evidence type="ECO:0000256" key="3">
    <source>
        <dbReference type="ARBA" id="ARBA00012891"/>
    </source>
</evidence>
<feature type="domain" description="Toprim" evidence="11">
    <location>
        <begin position="2"/>
        <end position="142"/>
    </location>
</feature>
<dbReference type="InterPro" id="IPR006171">
    <property type="entry name" value="TOPRIM_dom"/>
</dbReference>
<dbReference type="GO" id="GO:0003917">
    <property type="term" value="F:DNA topoisomerase type I (single strand cut, ATP-independent) activity"/>
    <property type="evidence" value="ECO:0007669"/>
    <property type="project" value="UniProtKB-EC"/>
</dbReference>
<dbReference type="InterPro" id="IPR023405">
    <property type="entry name" value="Topo_IA_core_domain"/>
</dbReference>
<accession>A0A6F9XLR2</accession>
<evidence type="ECO:0000313" key="13">
    <source>
        <dbReference type="EMBL" id="GET06213.1"/>
    </source>
</evidence>
<evidence type="ECO:0000256" key="1">
    <source>
        <dbReference type="ARBA" id="ARBA00000213"/>
    </source>
</evidence>
<protein>
    <recommendedName>
        <fullName evidence="3">DNA topoisomerase</fullName>
        <ecNumber evidence="3">5.6.2.1</ecNumber>
    </recommendedName>
    <alternativeName>
        <fullName evidence="10">Omega-protein</fullName>
    </alternativeName>
    <alternativeName>
        <fullName evidence="9">Relaxing enzyme</fullName>
    </alternativeName>
    <alternativeName>
        <fullName evidence="7">Swivelase</fullName>
    </alternativeName>
    <alternativeName>
        <fullName evidence="8">Untwisting enzyme</fullName>
    </alternativeName>
</protein>
<dbReference type="InterPro" id="IPR023406">
    <property type="entry name" value="Topo_IA_AS"/>
</dbReference>
<evidence type="ECO:0000256" key="8">
    <source>
        <dbReference type="ARBA" id="ARBA00031985"/>
    </source>
</evidence>
<organism evidence="13">
    <name type="scientific">Ligilactobacillus agilis</name>
    <dbReference type="NCBI Taxonomy" id="1601"/>
    <lineage>
        <taxon>Bacteria</taxon>
        <taxon>Bacillati</taxon>
        <taxon>Bacillota</taxon>
        <taxon>Bacilli</taxon>
        <taxon>Lactobacillales</taxon>
        <taxon>Lactobacillaceae</taxon>
        <taxon>Ligilactobacillus</taxon>
    </lineage>
</organism>
<evidence type="ECO:0000256" key="4">
    <source>
        <dbReference type="ARBA" id="ARBA00023029"/>
    </source>
</evidence>
<dbReference type="Pfam" id="PF01751">
    <property type="entry name" value="Toprim"/>
    <property type="match status" value="1"/>
</dbReference>
<dbReference type="InterPro" id="IPR013825">
    <property type="entry name" value="Topo_IA_cen_sub2"/>
</dbReference>
<dbReference type="GO" id="GO:0043597">
    <property type="term" value="C:cytoplasmic replication fork"/>
    <property type="evidence" value="ECO:0007669"/>
    <property type="project" value="TreeGrafter"/>
</dbReference>
<reference evidence="14" key="2">
    <citation type="submission" date="2019-10" db="EMBL/GenBank/DDBJ databases">
        <title>Lactobacillus agilis SY111 Whole Genome Sequencing Project.</title>
        <authorList>
            <person name="Suzuki S."/>
            <person name="Endo A."/>
            <person name="Maeno S."/>
            <person name="Shiwa Y."/>
            <person name="Matsutani M."/>
            <person name="Kajikawa A."/>
        </authorList>
    </citation>
    <scope>NUCLEOTIDE SEQUENCE</scope>
    <source>
        <strain evidence="14">SY111</strain>
    </source>
</reference>
<dbReference type="RefSeq" id="WP_172576524.1">
    <property type="nucleotide sequence ID" value="NZ_BLAM01000123.1"/>
</dbReference>
<dbReference type="GO" id="GO:0003677">
    <property type="term" value="F:DNA binding"/>
    <property type="evidence" value="ECO:0007669"/>
    <property type="project" value="UniProtKB-KW"/>
</dbReference>
<dbReference type="GO" id="GO:0006310">
    <property type="term" value="P:DNA recombination"/>
    <property type="evidence" value="ECO:0007669"/>
    <property type="project" value="TreeGrafter"/>
</dbReference>
<dbReference type="InterPro" id="IPR013826">
    <property type="entry name" value="Topo_IA_cen_sub3"/>
</dbReference>
<dbReference type="PANTHER" id="PTHR11390:SF21">
    <property type="entry name" value="DNA TOPOISOMERASE 3-ALPHA"/>
    <property type="match status" value="1"/>
</dbReference>
<name>A0A6F9XLR2_9LACO</name>
<dbReference type="PANTHER" id="PTHR11390">
    <property type="entry name" value="PROKARYOTIC DNA TOPOISOMERASE"/>
    <property type="match status" value="1"/>
</dbReference>
<dbReference type="PROSITE" id="PS00396">
    <property type="entry name" value="TOPO_IA_1"/>
    <property type="match status" value="1"/>
</dbReference>
<evidence type="ECO:0000313" key="15">
    <source>
        <dbReference type="EMBL" id="GET11995.1"/>
    </source>
</evidence>
<feature type="domain" description="Topo IA-type catalytic" evidence="12">
    <location>
        <begin position="159"/>
        <end position="577"/>
    </location>
</feature>
<evidence type="ECO:0000256" key="5">
    <source>
        <dbReference type="ARBA" id="ARBA00023125"/>
    </source>
</evidence>
<dbReference type="CDD" id="cd00186">
    <property type="entry name" value="TOP1Ac"/>
    <property type="match status" value="1"/>
</dbReference>
<reference evidence="15" key="1">
    <citation type="submission" date="2019-10" db="EMBL/GenBank/DDBJ databases">
        <title>Lactobacillus agilis SN811 Whole Genome Sequencing Project.</title>
        <authorList>
            <person name="Suzuki S."/>
            <person name="Endo A."/>
            <person name="Maeno S."/>
            <person name="Shiwa Y."/>
            <person name="Matsutani M."/>
            <person name="Kajikawa A."/>
        </authorList>
    </citation>
    <scope>NUCLEOTIDE SEQUENCE</scope>
    <source>
        <strain evidence="15">SN811</strain>
    </source>
</reference>
<dbReference type="Proteomes" id="UP000494160">
    <property type="component" value="Unassembled WGS sequence"/>
</dbReference>
<dbReference type="EMBL" id="BLAP01000026">
    <property type="protein sequence ID" value="GET11995.1"/>
    <property type="molecule type" value="Genomic_DNA"/>
</dbReference>
<dbReference type="InterPro" id="IPR034144">
    <property type="entry name" value="TOPRIM_TopoIII"/>
</dbReference>
<proteinExistence type="inferred from homology"/>
<dbReference type="Gene3D" id="3.40.50.140">
    <property type="match status" value="1"/>
</dbReference>
<dbReference type="EMBL" id="BLAM01000123">
    <property type="protein sequence ID" value="GET06213.1"/>
    <property type="molecule type" value="Genomic_DNA"/>
</dbReference>
<dbReference type="Gene3D" id="1.10.290.10">
    <property type="entry name" value="Topoisomerase I, domain 4"/>
    <property type="match status" value="1"/>
</dbReference>
<dbReference type="InterPro" id="IPR013824">
    <property type="entry name" value="Topo_IA_cen_sub1"/>
</dbReference>
<evidence type="ECO:0000256" key="9">
    <source>
        <dbReference type="ARBA" id="ARBA00032235"/>
    </source>
</evidence>
<dbReference type="SUPFAM" id="SSF56712">
    <property type="entry name" value="Prokaryotic type I DNA topoisomerase"/>
    <property type="match status" value="1"/>
</dbReference>
<evidence type="ECO:0000256" key="6">
    <source>
        <dbReference type="ARBA" id="ARBA00023235"/>
    </source>
</evidence>
<keyword evidence="4" id="KW-0799">Topoisomerase</keyword>
<dbReference type="GO" id="GO:0006265">
    <property type="term" value="P:DNA topological change"/>
    <property type="evidence" value="ECO:0007669"/>
    <property type="project" value="InterPro"/>
</dbReference>
<dbReference type="SMART" id="SM00437">
    <property type="entry name" value="TOP1Ac"/>
    <property type="match status" value="1"/>
</dbReference>
<dbReference type="AlphaFoldDB" id="A0A6F9XLR2"/>
<evidence type="ECO:0000259" key="11">
    <source>
        <dbReference type="PROSITE" id="PS50880"/>
    </source>
</evidence>
<evidence type="ECO:0000256" key="10">
    <source>
        <dbReference type="ARBA" id="ARBA00032877"/>
    </source>
</evidence>
<dbReference type="PROSITE" id="PS52039">
    <property type="entry name" value="TOPO_IA_2"/>
    <property type="match status" value="1"/>
</dbReference>
<dbReference type="EMBL" id="BLAN01000004">
    <property type="protein sequence ID" value="GET07450.1"/>
    <property type="molecule type" value="Genomic_DNA"/>
</dbReference>
<dbReference type="PRINTS" id="PR00417">
    <property type="entry name" value="PRTPISMRASEI"/>
</dbReference>
<dbReference type="InterPro" id="IPR013497">
    <property type="entry name" value="Topo_IA_cen"/>
</dbReference>
<comment type="catalytic activity">
    <reaction evidence="1">
        <text>ATP-independent breakage of single-stranded DNA, followed by passage and rejoining.</text>
        <dbReference type="EC" id="5.6.2.1"/>
    </reaction>
</comment>
<sequence length="586" mass="66598">MYTLVLAEKPDQAREYAKALSKDIEKQKSGTLVIRNSQYYPGEIHIVAARGHIMDYDLKPDKRWSFAKLPIVNPDFTFKVADSTDAKYRFKQIKQEANRANLIIIGTDADREGERIAYSILSKLPMATRKKATKRLWVNSMTAKGIQHSFQSLKDASSTINFYYEAEARAQADWLIGYNYSPAFTLDIEKQKLVGKKADSFSIGRVQTPAVKLVYDNDLAIKNFVSRPFWKITGLDEANQVTFKSKALGKIMDKAKAEEILVMISPQAQVVEVEHEDEQVSSDKLFNLTKLQAYGGKHWKKSGKQILDLCQSLYQKKYLTYPRTDCQYITNLEFAYLRENLATYQRVLNLRFNAVNLQARSKYVNDKKVQEHFAIIPTEVVPNLAELTADERLVYETVVKRTCLMFAADYKYKLTRVIIKAGGVLLGAEGKQVVDLGFKQYLSESNSEPNQLLPNYQVGQQLQIKPQLTEDKTRVPSRITEAKLIGTLFPKYSLGTPATRAGIIERILEKKYVTKNGKGELYPTGKAEVLMNYLKTNSVADPNTTKIWEEGLKLIGQGKLDGKLFVDKIQEEIVAQVNEIKARYGK</sequence>
<dbReference type="SMART" id="SM00493">
    <property type="entry name" value="TOPRIM"/>
    <property type="match status" value="1"/>
</dbReference>
<dbReference type="InterPro" id="IPR003601">
    <property type="entry name" value="Topo_IA_2"/>
</dbReference>
<evidence type="ECO:0000256" key="2">
    <source>
        <dbReference type="ARBA" id="ARBA00009446"/>
    </source>
</evidence>
<evidence type="ECO:0000256" key="7">
    <source>
        <dbReference type="ARBA" id="ARBA00030003"/>
    </source>
</evidence>
<dbReference type="GO" id="GO:0006281">
    <property type="term" value="P:DNA repair"/>
    <property type="evidence" value="ECO:0007669"/>
    <property type="project" value="TreeGrafter"/>
</dbReference>